<feature type="domain" description="Major facilitator superfamily (MFS) profile" evidence="8">
    <location>
        <begin position="6"/>
        <end position="394"/>
    </location>
</feature>
<dbReference type="EMBL" id="CADIKM010000001">
    <property type="protein sequence ID" value="CAB3777337.1"/>
    <property type="molecule type" value="Genomic_DNA"/>
</dbReference>
<dbReference type="Proteomes" id="UP000494115">
    <property type="component" value="Unassembled WGS sequence"/>
</dbReference>
<feature type="transmembrane region" description="Helical" evidence="7">
    <location>
        <begin position="253"/>
        <end position="272"/>
    </location>
</feature>
<dbReference type="GO" id="GO:0005886">
    <property type="term" value="C:plasma membrane"/>
    <property type="evidence" value="ECO:0007669"/>
    <property type="project" value="UniProtKB-SubCell"/>
</dbReference>
<sequence length="402" mass="41763">MSARPKLAVATLIGCQAAITMGLMVLVPIMPLFLRDLMGNGVSAAEATRWSSVALAAPGVGALLCAPFAGRWCERYGYRRTLLMSLSVFVASMTAMALSGDVGTFIAGRLLQGASAVSVIVTAFISRVSDPSSRGRSLGLQESAVAAGALVGPLLGGVLQDFWSVRPLLLAVAACTGLAVLVFASNLREPTAPSSTAYIGTGGTRRTLFADPGFRRLLIAGGLTQAGAFALVNVFALFIEARFAGITSLASKIGFLHSLGWFATLVAGPFWGARNDRRNPTRQFVGTALACAGALSLLPFATELWQIGLLRIAQGACFAALAQSVLLLCCRSAPTQIQASVIATAKSAMVAGQFLGPLAVLVVLPFAGPAATLWLTAAMFLCAALVVRTEPVMRFSSFSESR</sequence>
<evidence type="ECO:0000256" key="2">
    <source>
        <dbReference type="ARBA" id="ARBA00022448"/>
    </source>
</evidence>
<comment type="subcellular location">
    <subcellularLocation>
        <location evidence="1">Cell membrane</location>
        <topology evidence="1">Multi-pass membrane protein</topology>
    </subcellularLocation>
</comment>
<dbReference type="InterPro" id="IPR011701">
    <property type="entry name" value="MFS"/>
</dbReference>
<keyword evidence="6 7" id="KW-0472">Membrane</keyword>
<feature type="transmembrane region" description="Helical" evidence="7">
    <location>
        <begin position="165"/>
        <end position="184"/>
    </location>
</feature>
<keyword evidence="2" id="KW-0813">Transport</keyword>
<evidence type="ECO:0000256" key="7">
    <source>
        <dbReference type="SAM" id="Phobius"/>
    </source>
</evidence>
<dbReference type="InterPro" id="IPR020846">
    <property type="entry name" value="MFS_dom"/>
</dbReference>
<dbReference type="Gene3D" id="1.20.1250.20">
    <property type="entry name" value="MFS general substrate transporter like domains"/>
    <property type="match status" value="1"/>
</dbReference>
<evidence type="ECO:0000256" key="1">
    <source>
        <dbReference type="ARBA" id="ARBA00004651"/>
    </source>
</evidence>
<feature type="transmembrane region" description="Helical" evidence="7">
    <location>
        <begin position="308"/>
        <end position="329"/>
    </location>
</feature>
<gene>
    <name evidence="9" type="primary">sbnD</name>
    <name evidence="9" type="ORF">LMG28138_00355</name>
</gene>
<feature type="transmembrane region" description="Helical" evidence="7">
    <location>
        <begin position="370"/>
        <end position="387"/>
    </location>
</feature>
<evidence type="ECO:0000313" key="9">
    <source>
        <dbReference type="EMBL" id="CAB3777337.1"/>
    </source>
</evidence>
<accession>A0A6S7AW09</accession>
<keyword evidence="3" id="KW-1003">Cell membrane</keyword>
<proteinExistence type="predicted"/>
<feature type="transmembrane region" description="Helical" evidence="7">
    <location>
        <begin position="284"/>
        <end position="302"/>
    </location>
</feature>
<feature type="transmembrane region" description="Helical" evidence="7">
    <location>
        <begin position="341"/>
        <end position="364"/>
    </location>
</feature>
<keyword evidence="5 7" id="KW-1133">Transmembrane helix</keyword>
<feature type="transmembrane region" description="Helical" evidence="7">
    <location>
        <begin position="7"/>
        <end position="30"/>
    </location>
</feature>
<dbReference type="PANTHER" id="PTHR43414">
    <property type="entry name" value="MULTIDRUG RESISTANCE PROTEIN MDTG"/>
    <property type="match status" value="1"/>
</dbReference>
<evidence type="ECO:0000256" key="3">
    <source>
        <dbReference type="ARBA" id="ARBA00022475"/>
    </source>
</evidence>
<evidence type="ECO:0000256" key="6">
    <source>
        <dbReference type="ARBA" id="ARBA00023136"/>
    </source>
</evidence>
<feature type="transmembrane region" description="Helical" evidence="7">
    <location>
        <begin position="50"/>
        <end position="69"/>
    </location>
</feature>
<keyword evidence="10" id="KW-1185">Reference proteome</keyword>
<dbReference type="PROSITE" id="PS50850">
    <property type="entry name" value="MFS"/>
    <property type="match status" value="1"/>
</dbReference>
<protein>
    <submittedName>
        <fullName evidence="9">Staphyloferrin B transporter</fullName>
    </submittedName>
</protein>
<name>A0A6S7AW09_9BURK</name>
<feature type="transmembrane region" description="Helical" evidence="7">
    <location>
        <begin position="81"/>
        <end position="100"/>
    </location>
</feature>
<organism evidence="9 10">
    <name type="scientific">Pararobbsia alpina</name>
    <dbReference type="NCBI Taxonomy" id="621374"/>
    <lineage>
        <taxon>Bacteria</taxon>
        <taxon>Pseudomonadati</taxon>
        <taxon>Pseudomonadota</taxon>
        <taxon>Betaproteobacteria</taxon>
        <taxon>Burkholderiales</taxon>
        <taxon>Burkholderiaceae</taxon>
        <taxon>Pararobbsia</taxon>
    </lineage>
</organism>
<reference evidence="9 10" key="1">
    <citation type="submission" date="2020-04" db="EMBL/GenBank/DDBJ databases">
        <authorList>
            <person name="De Canck E."/>
        </authorList>
    </citation>
    <scope>NUCLEOTIDE SEQUENCE [LARGE SCALE GENOMIC DNA]</scope>
    <source>
        <strain evidence="9 10">LMG 28138</strain>
    </source>
</reference>
<dbReference type="Pfam" id="PF07690">
    <property type="entry name" value="MFS_1"/>
    <property type="match status" value="1"/>
</dbReference>
<evidence type="ECO:0000256" key="5">
    <source>
        <dbReference type="ARBA" id="ARBA00022989"/>
    </source>
</evidence>
<evidence type="ECO:0000256" key="4">
    <source>
        <dbReference type="ARBA" id="ARBA00022692"/>
    </source>
</evidence>
<dbReference type="AlphaFoldDB" id="A0A6S7AW09"/>
<dbReference type="InterPro" id="IPR036259">
    <property type="entry name" value="MFS_trans_sf"/>
</dbReference>
<dbReference type="SUPFAM" id="SSF103473">
    <property type="entry name" value="MFS general substrate transporter"/>
    <property type="match status" value="1"/>
</dbReference>
<dbReference type="GO" id="GO:0022857">
    <property type="term" value="F:transmembrane transporter activity"/>
    <property type="evidence" value="ECO:0007669"/>
    <property type="project" value="InterPro"/>
</dbReference>
<dbReference type="RefSeq" id="WP_175102888.1">
    <property type="nucleotide sequence ID" value="NZ_CADIKM010000001.1"/>
</dbReference>
<dbReference type="PANTHER" id="PTHR43414:SF6">
    <property type="entry name" value="MULTIDRUG RESISTANCE PROTEIN MDTG"/>
    <property type="match status" value="1"/>
</dbReference>
<evidence type="ECO:0000259" key="8">
    <source>
        <dbReference type="PROSITE" id="PS50850"/>
    </source>
</evidence>
<feature type="transmembrane region" description="Helical" evidence="7">
    <location>
        <begin position="217"/>
        <end position="241"/>
    </location>
</feature>
<keyword evidence="4 7" id="KW-0812">Transmembrane</keyword>
<evidence type="ECO:0000313" key="10">
    <source>
        <dbReference type="Proteomes" id="UP000494115"/>
    </source>
</evidence>